<keyword evidence="7" id="KW-0998">Cell outer membrane</keyword>
<evidence type="ECO:0000256" key="1">
    <source>
        <dbReference type="ARBA" id="ARBA00004196"/>
    </source>
</evidence>
<keyword evidence="4" id="KW-0964">Secreted</keyword>
<dbReference type="Gene3D" id="2.160.20.10">
    <property type="entry name" value="Single-stranded right-handed beta-helix, Pectin lyase-like"/>
    <property type="match status" value="1"/>
</dbReference>
<dbReference type="EMBL" id="UINC01005239">
    <property type="protein sequence ID" value="SVA20024.1"/>
    <property type="molecule type" value="Genomic_DNA"/>
</dbReference>
<keyword evidence="5" id="KW-0732">Signal</keyword>
<gene>
    <name evidence="8" type="ORF">METZ01_LOCUS72878</name>
</gene>
<dbReference type="SUPFAM" id="SSF51126">
    <property type="entry name" value="Pectin lyase-like"/>
    <property type="match status" value="1"/>
</dbReference>
<evidence type="ECO:0000256" key="7">
    <source>
        <dbReference type="ARBA" id="ARBA00023237"/>
    </source>
</evidence>
<evidence type="ECO:0008006" key="9">
    <source>
        <dbReference type="Google" id="ProtNLM"/>
    </source>
</evidence>
<proteinExistence type="predicted"/>
<dbReference type="Pfam" id="PF02415">
    <property type="entry name" value="Chlam_PMP"/>
    <property type="match status" value="2"/>
</dbReference>
<comment type="subcellular location">
    <subcellularLocation>
        <location evidence="1">Cell envelope</location>
    </subcellularLocation>
    <subcellularLocation>
        <location evidence="2">Cell outer membrane</location>
    </subcellularLocation>
    <subcellularLocation>
        <location evidence="3">Secreted</location>
    </subcellularLocation>
</comment>
<evidence type="ECO:0000256" key="5">
    <source>
        <dbReference type="ARBA" id="ARBA00022729"/>
    </source>
</evidence>
<keyword evidence="6" id="KW-0472">Membrane</keyword>
<evidence type="ECO:0000256" key="4">
    <source>
        <dbReference type="ARBA" id="ARBA00022525"/>
    </source>
</evidence>
<reference evidence="8" key="1">
    <citation type="submission" date="2018-05" db="EMBL/GenBank/DDBJ databases">
        <authorList>
            <person name="Lanie J.A."/>
            <person name="Ng W.-L."/>
            <person name="Kazmierczak K.M."/>
            <person name="Andrzejewski T.M."/>
            <person name="Davidsen T.M."/>
            <person name="Wayne K.J."/>
            <person name="Tettelin H."/>
            <person name="Glass J.I."/>
            <person name="Rusch D."/>
            <person name="Podicherti R."/>
            <person name="Tsui H.-C.T."/>
            <person name="Winkler M.E."/>
        </authorList>
    </citation>
    <scope>NUCLEOTIDE SEQUENCE</scope>
</reference>
<protein>
    <recommendedName>
        <fullName evidence="9">Right handed beta helix domain-containing protein</fullName>
    </recommendedName>
</protein>
<dbReference type="GO" id="GO:0009279">
    <property type="term" value="C:cell outer membrane"/>
    <property type="evidence" value="ECO:0007669"/>
    <property type="project" value="UniProtKB-SubCell"/>
</dbReference>
<dbReference type="GO" id="GO:0005576">
    <property type="term" value="C:extracellular region"/>
    <property type="evidence" value="ECO:0007669"/>
    <property type="project" value="UniProtKB-SubCell"/>
</dbReference>
<evidence type="ECO:0000313" key="8">
    <source>
        <dbReference type="EMBL" id="SVA20024.1"/>
    </source>
</evidence>
<accession>A0A381TW14</accession>
<feature type="non-terminal residue" evidence="8">
    <location>
        <position position="266"/>
    </location>
</feature>
<dbReference type="InterPro" id="IPR006626">
    <property type="entry name" value="PbH1"/>
</dbReference>
<dbReference type="SMART" id="SM00710">
    <property type="entry name" value="PbH1"/>
    <property type="match status" value="3"/>
</dbReference>
<dbReference type="InterPro" id="IPR003368">
    <property type="entry name" value="POMP_repeat"/>
</dbReference>
<evidence type="ECO:0000256" key="2">
    <source>
        <dbReference type="ARBA" id="ARBA00004442"/>
    </source>
</evidence>
<name>A0A381TW14_9ZZZZ</name>
<organism evidence="8">
    <name type="scientific">marine metagenome</name>
    <dbReference type="NCBI Taxonomy" id="408172"/>
    <lineage>
        <taxon>unclassified sequences</taxon>
        <taxon>metagenomes</taxon>
        <taxon>ecological metagenomes</taxon>
    </lineage>
</organism>
<dbReference type="AlphaFoldDB" id="A0A381TW14"/>
<dbReference type="InterPro" id="IPR012334">
    <property type="entry name" value="Pectin_lyas_fold"/>
</dbReference>
<dbReference type="InterPro" id="IPR011050">
    <property type="entry name" value="Pectin_lyase_fold/virulence"/>
</dbReference>
<evidence type="ECO:0000256" key="3">
    <source>
        <dbReference type="ARBA" id="ARBA00004613"/>
    </source>
</evidence>
<sequence>MGKDEYSGSLDGMIEGRILPWVQDISADGYPVWSDFGANQRDVFFLDYEGMIDTSFNSTPYNPSDPDDVLYLTNLILSMREDDPVIYTGPVWHVDDAGSNETGDGSESNPFATIQLGIESAVEGDTVLIEPGTYFTSNSIYNKNIILGSRYLMTADTSYISTTIIDGTGEGCPLMIYGNDVTNACRVTGLTIQNGTTGCVYGQGGGLYVEGTDPRLDNLIIKNNHSTNYGGGICIKFDSSPLLDDIIIKNNTADELGGGIYVDYNA</sequence>
<evidence type="ECO:0000256" key="6">
    <source>
        <dbReference type="ARBA" id="ARBA00023136"/>
    </source>
</evidence>